<gene>
    <name evidence="11" type="ORF">DBV15_01727</name>
</gene>
<dbReference type="AlphaFoldDB" id="A0A4S2KM55"/>
<comment type="caution">
    <text evidence="11">The sequence shown here is derived from an EMBL/GenBank/DDBJ whole genome shotgun (WGS) entry which is preliminary data.</text>
</comment>
<dbReference type="SMART" id="SM00248">
    <property type="entry name" value="ANK"/>
    <property type="match status" value="5"/>
</dbReference>
<dbReference type="PROSITE" id="PS50216">
    <property type="entry name" value="DHHC"/>
    <property type="match status" value="1"/>
</dbReference>
<keyword evidence="4 9" id="KW-1133">Transmembrane helix</keyword>
<feature type="repeat" description="ANK" evidence="7">
    <location>
        <begin position="106"/>
        <end position="138"/>
    </location>
</feature>
<feature type="transmembrane region" description="Helical" evidence="9">
    <location>
        <begin position="521"/>
        <end position="542"/>
    </location>
</feature>
<evidence type="ECO:0000256" key="2">
    <source>
        <dbReference type="ARBA" id="ARBA00022692"/>
    </source>
</evidence>
<feature type="repeat" description="ANK" evidence="7">
    <location>
        <begin position="72"/>
        <end position="104"/>
    </location>
</feature>
<feature type="transmembrane region" description="Helical" evidence="9">
    <location>
        <begin position="307"/>
        <end position="324"/>
    </location>
</feature>
<evidence type="ECO:0000256" key="3">
    <source>
        <dbReference type="ARBA" id="ARBA00022737"/>
    </source>
</evidence>
<dbReference type="Gene3D" id="1.25.40.20">
    <property type="entry name" value="Ankyrin repeat-containing domain"/>
    <property type="match status" value="1"/>
</dbReference>
<dbReference type="STRING" id="300112.A0A4S2KM55"/>
<dbReference type="Pfam" id="PF00023">
    <property type="entry name" value="Ank"/>
    <property type="match status" value="2"/>
</dbReference>
<dbReference type="PROSITE" id="PS50088">
    <property type="entry name" value="ANK_REPEAT"/>
    <property type="match status" value="4"/>
</dbReference>
<accession>A0A4S2KM55</accession>
<dbReference type="Pfam" id="PF01529">
    <property type="entry name" value="DHHC"/>
    <property type="match status" value="1"/>
</dbReference>
<keyword evidence="6 9" id="KW-0472">Membrane</keyword>
<feature type="transmembrane region" description="Helical" evidence="9">
    <location>
        <begin position="362"/>
        <end position="381"/>
    </location>
</feature>
<feature type="transmembrane region" description="Helical" evidence="9">
    <location>
        <begin position="868"/>
        <end position="887"/>
    </location>
</feature>
<dbReference type="Proteomes" id="UP000310200">
    <property type="component" value="Unassembled WGS sequence"/>
</dbReference>
<feature type="region of interest" description="Disordered" evidence="8">
    <location>
        <begin position="792"/>
        <end position="815"/>
    </location>
</feature>
<dbReference type="EMBL" id="QBLH01001859">
    <property type="protein sequence ID" value="TGZ50781.1"/>
    <property type="molecule type" value="Genomic_DNA"/>
</dbReference>
<dbReference type="GO" id="GO:0016409">
    <property type="term" value="F:palmitoyltransferase activity"/>
    <property type="evidence" value="ECO:0007669"/>
    <property type="project" value="InterPro"/>
</dbReference>
<keyword evidence="11" id="KW-0808">Transferase</keyword>
<reference evidence="11 12" key="1">
    <citation type="journal article" date="2019" name="Philos. Trans. R. Soc. Lond., B, Biol. Sci.">
        <title>Ant behaviour and brain gene expression of defending hosts depend on the ecological success of the intruding social parasite.</title>
        <authorList>
            <person name="Kaur R."/>
            <person name="Stoldt M."/>
            <person name="Jongepier E."/>
            <person name="Feldmeyer B."/>
            <person name="Menzel F."/>
            <person name="Bornberg-Bauer E."/>
            <person name="Foitzik S."/>
        </authorList>
    </citation>
    <scope>NUCLEOTIDE SEQUENCE [LARGE SCALE GENOMIC DNA]</scope>
    <source>
        <tissue evidence="11">Whole body</tissue>
    </source>
</reference>
<evidence type="ECO:0000313" key="12">
    <source>
        <dbReference type="Proteomes" id="UP000310200"/>
    </source>
</evidence>
<feature type="transmembrane region" description="Helical" evidence="9">
    <location>
        <begin position="459"/>
        <end position="482"/>
    </location>
</feature>
<feature type="domain" description="Palmitoyltransferase DHHC" evidence="10">
    <location>
        <begin position="414"/>
        <end position="547"/>
    </location>
</feature>
<proteinExistence type="predicted"/>
<evidence type="ECO:0000256" key="8">
    <source>
        <dbReference type="SAM" id="MobiDB-lite"/>
    </source>
</evidence>
<evidence type="ECO:0000256" key="9">
    <source>
        <dbReference type="SAM" id="Phobius"/>
    </source>
</evidence>
<feature type="region of interest" description="Disordered" evidence="8">
    <location>
        <begin position="10"/>
        <end position="34"/>
    </location>
</feature>
<feature type="repeat" description="ANK" evidence="7">
    <location>
        <begin position="207"/>
        <end position="239"/>
    </location>
</feature>
<dbReference type="InterPro" id="IPR036770">
    <property type="entry name" value="Ankyrin_rpt-contain_sf"/>
</dbReference>
<dbReference type="SUPFAM" id="SSF48403">
    <property type="entry name" value="Ankyrin repeat"/>
    <property type="match status" value="1"/>
</dbReference>
<comment type="subcellular location">
    <subcellularLocation>
        <location evidence="1">Membrane</location>
        <topology evidence="1">Multi-pass membrane protein</topology>
    </subcellularLocation>
</comment>
<dbReference type="PANTHER" id="PTHR24161:SF85">
    <property type="entry name" value="PALMITOYLTRANSFERASE HIP14"/>
    <property type="match status" value="1"/>
</dbReference>
<dbReference type="InterPro" id="IPR001594">
    <property type="entry name" value="Palmitoyltrfase_DHHC"/>
</dbReference>
<keyword evidence="12" id="KW-1185">Reference proteome</keyword>
<feature type="transmembrane region" description="Helical" evidence="9">
    <location>
        <begin position="281"/>
        <end position="301"/>
    </location>
</feature>
<dbReference type="PROSITE" id="PS50297">
    <property type="entry name" value="ANK_REP_REGION"/>
    <property type="match status" value="4"/>
</dbReference>
<keyword evidence="2 9" id="KW-0812">Transmembrane</keyword>
<sequence>MRGMYALQMQTACQGEGTREPDDPSTLHQEPVRPATQDCSSFDIVRATQYGALDRVTQLVEGGADVNQPDSETVTLLHWAAINNRKDIVKYLIAKGAVVDAVGGELASTPLHWATRQGHLSTVVILMRAGADPTLRDSEGFSCVHLAAQFGHTAIVAYLVAKGVNPNMPDRSAMTPLMWSAYKVNSLDPTRLLLTLGASHSLTDNLHGNTALHWAIIAKNNTAISTLVQHGASLDVPNFQNETPMTLLGPHIGAAWLGHKISHEIKEKQGRTRTWCRDKRIRWYCMVSTPFIAFYVIGMVLQSGWDYLLKLGAFITLYVVVYLMNHFVFDERLFLILPMSIYLATKMWIYVTWIFWLGIHAAWYLWLLLVGGSVPLWICFLQSWRGDPGIIVATQEDKLNTIIELAESGGFEPQWFCSSCLVRRPVRSKHCSTCDRCVARFDHHCPWVNNCIGAHNHKYFLGFVASLLGLCIVILSASIQYWQFECWSNLTNGHSADSYLVAAATCDAWVMWVAANTSLHFFWVGTLLACQCYQIMVLGMTTNERMNAGRYKHFKQGNPFHRGALQNAADFCNFSFCGVKAKPSSDWLHSFDLKQSIEKLPLLAQKDNFHIEFNVRTFYDSRNAFNMVTGEDCSCADTTEPSNLTSLRSDDATSAINSDVNAVCTETVDKRNNAVEKPKGIFAAFFFKRSRKKSKSQPPATQLKSSFPCHCHSHKINGYVLPVKLKEDKPQSRPFWSRWKRPRNGKRDKMYEIKLKQVQCPHYAKQRLNGTPKQHLDALQPPHEFQPFVSREELSEGIPSKNAKDETGKPKPLKYPTKTKLKKEEIAEKIEIYYFDHGSSAYYRTTDCHPVLITDKCAEKTDQAATRFWAEIFGTIHIGIAFVTAFILQLLRFVLYSVIRPLTVGILQLIADYFVKPLLSILFNALVQPVLILFYNIATSLRDLCEPIAEAMGLFLREIANLCAAIRLVEVKHVHAPTTAT</sequence>
<evidence type="ECO:0000256" key="7">
    <source>
        <dbReference type="PROSITE-ProRule" id="PRU00023"/>
    </source>
</evidence>
<evidence type="ECO:0000256" key="4">
    <source>
        <dbReference type="ARBA" id="ARBA00022989"/>
    </source>
</evidence>
<protein>
    <submittedName>
        <fullName evidence="11">Palmitoyltransferase ZDHHC17</fullName>
    </submittedName>
</protein>
<evidence type="ECO:0000313" key="11">
    <source>
        <dbReference type="EMBL" id="TGZ50781.1"/>
    </source>
</evidence>
<feature type="transmembrane region" description="Helical" evidence="9">
    <location>
        <begin position="333"/>
        <end position="356"/>
    </location>
</feature>
<keyword evidence="5 7" id="KW-0040">ANK repeat</keyword>
<dbReference type="InterPro" id="IPR002110">
    <property type="entry name" value="Ankyrin_rpt"/>
</dbReference>
<keyword evidence="3" id="KW-0677">Repeat</keyword>
<name>A0A4S2KM55_9HYME</name>
<dbReference type="GO" id="GO:0016020">
    <property type="term" value="C:membrane"/>
    <property type="evidence" value="ECO:0007669"/>
    <property type="project" value="UniProtKB-SubCell"/>
</dbReference>
<organism evidence="11 12">
    <name type="scientific">Temnothorax longispinosus</name>
    <dbReference type="NCBI Taxonomy" id="300112"/>
    <lineage>
        <taxon>Eukaryota</taxon>
        <taxon>Metazoa</taxon>
        <taxon>Ecdysozoa</taxon>
        <taxon>Arthropoda</taxon>
        <taxon>Hexapoda</taxon>
        <taxon>Insecta</taxon>
        <taxon>Pterygota</taxon>
        <taxon>Neoptera</taxon>
        <taxon>Endopterygota</taxon>
        <taxon>Hymenoptera</taxon>
        <taxon>Apocrita</taxon>
        <taxon>Aculeata</taxon>
        <taxon>Formicoidea</taxon>
        <taxon>Formicidae</taxon>
        <taxon>Myrmicinae</taxon>
        <taxon>Temnothorax</taxon>
    </lineage>
</organism>
<feature type="repeat" description="ANK" evidence="7">
    <location>
        <begin position="139"/>
        <end position="171"/>
    </location>
</feature>
<dbReference type="PANTHER" id="PTHR24161">
    <property type="entry name" value="ANK_REP_REGION DOMAIN-CONTAINING PROTEIN-RELATED"/>
    <property type="match status" value="1"/>
</dbReference>
<evidence type="ECO:0000256" key="6">
    <source>
        <dbReference type="ARBA" id="ARBA00023136"/>
    </source>
</evidence>
<dbReference type="Pfam" id="PF12796">
    <property type="entry name" value="Ank_2"/>
    <property type="match status" value="1"/>
</dbReference>
<evidence type="ECO:0000259" key="10">
    <source>
        <dbReference type="Pfam" id="PF01529"/>
    </source>
</evidence>
<evidence type="ECO:0000256" key="5">
    <source>
        <dbReference type="ARBA" id="ARBA00023043"/>
    </source>
</evidence>
<evidence type="ECO:0000256" key="1">
    <source>
        <dbReference type="ARBA" id="ARBA00004141"/>
    </source>
</evidence>